<dbReference type="GO" id="GO:0005525">
    <property type="term" value="F:GTP binding"/>
    <property type="evidence" value="ECO:0007669"/>
    <property type="project" value="UniProtKB-KW"/>
</dbReference>
<dbReference type="EMBL" id="UYJE01008711">
    <property type="protein sequence ID" value="VDI66457.1"/>
    <property type="molecule type" value="Genomic_DNA"/>
</dbReference>
<dbReference type="SMART" id="SM00178">
    <property type="entry name" value="SAR"/>
    <property type="match status" value="1"/>
</dbReference>
<feature type="binding site" evidence="5">
    <location>
        <begin position="27"/>
        <end position="34"/>
    </location>
    <ligand>
        <name>GTP</name>
        <dbReference type="ChEBI" id="CHEBI:37565"/>
    </ligand>
</feature>
<evidence type="ECO:0000256" key="6">
    <source>
        <dbReference type="PIRSR" id="PIRSR606689-2"/>
    </source>
</evidence>
<dbReference type="PANTHER" id="PTHR11711">
    <property type="entry name" value="ADP RIBOSYLATION FACTOR-RELATED"/>
    <property type="match status" value="1"/>
</dbReference>
<evidence type="ECO:0000313" key="8">
    <source>
        <dbReference type="Proteomes" id="UP000596742"/>
    </source>
</evidence>
<dbReference type="GO" id="GO:0003924">
    <property type="term" value="F:GTPase activity"/>
    <property type="evidence" value="ECO:0007669"/>
    <property type="project" value="InterPro"/>
</dbReference>
<evidence type="ECO:0000256" key="2">
    <source>
        <dbReference type="ARBA" id="ARBA00019766"/>
    </source>
</evidence>
<evidence type="ECO:0000313" key="7">
    <source>
        <dbReference type="EMBL" id="VDI66457.1"/>
    </source>
</evidence>
<dbReference type="InterPro" id="IPR024156">
    <property type="entry name" value="Small_GTPase_ARF"/>
</dbReference>
<dbReference type="CDD" id="cd00878">
    <property type="entry name" value="Arf_Arl"/>
    <property type="match status" value="1"/>
</dbReference>
<dbReference type="AlphaFoldDB" id="A0A8B6GNH0"/>
<feature type="binding site" evidence="6">
    <location>
        <position position="34"/>
    </location>
    <ligand>
        <name>Mg(2+)</name>
        <dbReference type="ChEBI" id="CHEBI:18420"/>
    </ligand>
</feature>
<gene>
    <name evidence="7" type="ORF">MGAL_10B009773</name>
</gene>
<evidence type="ECO:0000256" key="5">
    <source>
        <dbReference type="PIRSR" id="PIRSR606689-1"/>
    </source>
</evidence>
<organism evidence="7 8">
    <name type="scientific">Mytilus galloprovincialis</name>
    <name type="common">Mediterranean mussel</name>
    <dbReference type="NCBI Taxonomy" id="29158"/>
    <lineage>
        <taxon>Eukaryota</taxon>
        <taxon>Metazoa</taxon>
        <taxon>Spiralia</taxon>
        <taxon>Lophotrochozoa</taxon>
        <taxon>Mollusca</taxon>
        <taxon>Bivalvia</taxon>
        <taxon>Autobranchia</taxon>
        <taxon>Pteriomorphia</taxon>
        <taxon>Mytilida</taxon>
        <taxon>Mytiloidea</taxon>
        <taxon>Mytilidae</taxon>
        <taxon>Mytilinae</taxon>
        <taxon>Mytilus</taxon>
    </lineage>
</organism>
<dbReference type="Gene3D" id="3.40.50.300">
    <property type="entry name" value="P-loop containing nucleotide triphosphate hydrolases"/>
    <property type="match status" value="1"/>
</dbReference>
<dbReference type="Pfam" id="PF00025">
    <property type="entry name" value="Arf"/>
    <property type="match status" value="1"/>
</dbReference>
<sequence>MGGKSSKVDELFSHFSELDKTHLIVIGLHNAGKTTIMRGMGLQSRLKNISQLGMPILTAKVGKTVHITAWDVGGPRELRCMWEHYFSVSKGIVFVVDSTNKDTLAETSMELNIILSKKILTGVPLMVMANKQDLPETIPISDISTSLHLYDLDRMWDIIGTCGTTGDGVYEAMKGISEMMKIRQRETKK</sequence>
<dbReference type="Proteomes" id="UP000596742">
    <property type="component" value="Unassembled WGS sequence"/>
</dbReference>
<reference evidence="7" key="1">
    <citation type="submission" date="2018-11" db="EMBL/GenBank/DDBJ databases">
        <authorList>
            <person name="Alioto T."/>
            <person name="Alioto T."/>
        </authorList>
    </citation>
    <scope>NUCLEOTIDE SEQUENCE</scope>
</reference>
<dbReference type="FunFam" id="3.40.50.300:FF:001166">
    <property type="entry name" value="ADP-ribosylation factor D"/>
    <property type="match status" value="1"/>
</dbReference>
<dbReference type="PRINTS" id="PR00328">
    <property type="entry name" value="SAR1GTPBP"/>
</dbReference>
<keyword evidence="4 5" id="KW-0342">GTP-binding</keyword>
<protein>
    <recommendedName>
        <fullName evidence="2">ADP-ribosylation factor-like protein 6</fullName>
    </recommendedName>
</protein>
<keyword evidence="6" id="KW-0479">Metal-binding</keyword>
<dbReference type="SUPFAM" id="SSF52540">
    <property type="entry name" value="P-loop containing nucleoside triphosphate hydrolases"/>
    <property type="match status" value="1"/>
</dbReference>
<feature type="binding site" evidence="5">
    <location>
        <position position="74"/>
    </location>
    <ligand>
        <name>GTP</name>
        <dbReference type="ChEBI" id="CHEBI:37565"/>
    </ligand>
</feature>
<proteinExistence type="inferred from homology"/>
<dbReference type="InterPro" id="IPR006689">
    <property type="entry name" value="Small_GTPase_ARF/SAR"/>
</dbReference>
<dbReference type="GO" id="GO:0046872">
    <property type="term" value="F:metal ion binding"/>
    <property type="evidence" value="ECO:0007669"/>
    <property type="project" value="UniProtKB-KW"/>
</dbReference>
<dbReference type="SMART" id="SM00177">
    <property type="entry name" value="ARF"/>
    <property type="match status" value="1"/>
</dbReference>
<feature type="binding site" evidence="5">
    <location>
        <begin position="130"/>
        <end position="133"/>
    </location>
    <ligand>
        <name>GTP</name>
        <dbReference type="ChEBI" id="CHEBI:37565"/>
    </ligand>
</feature>
<dbReference type="PROSITE" id="PS51417">
    <property type="entry name" value="ARF"/>
    <property type="match status" value="1"/>
</dbReference>
<comment type="similarity">
    <text evidence="1">Belongs to the small GTPase superfamily. Arf family.</text>
</comment>
<evidence type="ECO:0000256" key="1">
    <source>
        <dbReference type="ARBA" id="ARBA00010290"/>
    </source>
</evidence>
<keyword evidence="8" id="KW-1185">Reference proteome</keyword>
<keyword evidence="3 5" id="KW-0547">Nucleotide-binding</keyword>
<name>A0A8B6GNH0_MYTGA</name>
<accession>A0A8B6GNH0</accession>
<dbReference type="InterPro" id="IPR027417">
    <property type="entry name" value="P-loop_NTPase"/>
</dbReference>
<dbReference type="OrthoDB" id="6070374at2759"/>
<keyword evidence="6" id="KW-0460">Magnesium</keyword>
<comment type="caution">
    <text evidence="7">The sequence shown here is derived from an EMBL/GenBank/DDBJ whole genome shotgun (WGS) entry which is preliminary data.</text>
</comment>
<evidence type="ECO:0000256" key="4">
    <source>
        <dbReference type="ARBA" id="ARBA00023134"/>
    </source>
</evidence>
<evidence type="ECO:0000256" key="3">
    <source>
        <dbReference type="ARBA" id="ARBA00022741"/>
    </source>
</evidence>